<feature type="compositionally biased region" description="Basic and acidic residues" evidence="2">
    <location>
        <begin position="33"/>
        <end position="47"/>
    </location>
</feature>
<reference evidence="3" key="1">
    <citation type="submission" date="2020-04" db="EMBL/GenBank/DDBJ databases">
        <authorList>
            <person name="Alioto T."/>
            <person name="Alioto T."/>
            <person name="Gomez Garrido J."/>
        </authorList>
    </citation>
    <scope>NUCLEOTIDE SEQUENCE</scope>
    <source>
        <strain evidence="3">A484AB</strain>
    </source>
</reference>
<keyword evidence="4" id="KW-1185">Reference proteome</keyword>
<feature type="compositionally biased region" description="Polar residues" evidence="2">
    <location>
        <begin position="408"/>
        <end position="432"/>
    </location>
</feature>
<dbReference type="AlphaFoldDB" id="A0A6S7HB64"/>
<proteinExistence type="predicted"/>
<comment type="caution">
    <text evidence="3">The sequence shown here is derived from an EMBL/GenBank/DDBJ whole genome shotgun (WGS) entry which is preliminary data.</text>
</comment>
<evidence type="ECO:0000313" key="3">
    <source>
        <dbReference type="EMBL" id="CAB3993460.1"/>
    </source>
</evidence>
<dbReference type="SUPFAM" id="SSF52266">
    <property type="entry name" value="SGNH hydrolase"/>
    <property type="match status" value="1"/>
</dbReference>
<keyword evidence="1" id="KW-0175">Coiled coil</keyword>
<evidence type="ECO:0000256" key="2">
    <source>
        <dbReference type="SAM" id="MobiDB-lite"/>
    </source>
</evidence>
<dbReference type="Gene3D" id="3.40.50.1110">
    <property type="entry name" value="SGNH hydrolase"/>
    <property type="match status" value="1"/>
</dbReference>
<protein>
    <submittedName>
        <fullName evidence="3">Uncharacterized protein</fullName>
    </submittedName>
</protein>
<dbReference type="EMBL" id="CACRXK020002264">
    <property type="protein sequence ID" value="CAB3993460.1"/>
    <property type="molecule type" value="Genomic_DNA"/>
</dbReference>
<dbReference type="InterPro" id="IPR036514">
    <property type="entry name" value="SGNH_hydro_sf"/>
</dbReference>
<feature type="region of interest" description="Disordered" evidence="2">
    <location>
        <begin position="408"/>
        <end position="446"/>
    </location>
</feature>
<evidence type="ECO:0000313" key="4">
    <source>
        <dbReference type="Proteomes" id="UP001152795"/>
    </source>
</evidence>
<feature type="region of interest" description="Disordered" evidence="2">
    <location>
        <begin position="1"/>
        <end position="47"/>
    </location>
</feature>
<gene>
    <name evidence="3" type="ORF">PACLA_8A004055</name>
</gene>
<feature type="coiled-coil region" evidence="1">
    <location>
        <begin position="263"/>
        <end position="350"/>
    </location>
</feature>
<dbReference type="Proteomes" id="UP001152795">
    <property type="component" value="Unassembled WGS sequence"/>
</dbReference>
<accession>A0A6S7HB64</accession>
<organism evidence="3 4">
    <name type="scientific">Paramuricea clavata</name>
    <name type="common">Red gorgonian</name>
    <name type="synonym">Violescent sea-whip</name>
    <dbReference type="NCBI Taxonomy" id="317549"/>
    <lineage>
        <taxon>Eukaryota</taxon>
        <taxon>Metazoa</taxon>
        <taxon>Cnidaria</taxon>
        <taxon>Anthozoa</taxon>
        <taxon>Octocorallia</taxon>
        <taxon>Malacalcyonacea</taxon>
        <taxon>Plexauridae</taxon>
        <taxon>Paramuricea</taxon>
    </lineage>
</organism>
<feature type="region of interest" description="Disordered" evidence="2">
    <location>
        <begin position="57"/>
        <end position="76"/>
    </location>
</feature>
<feature type="compositionally biased region" description="Basic and acidic residues" evidence="2">
    <location>
        <begin position="58"/>
        <end position="70"/>
    </location>
</feature>
<sequence length="649" mass="73453">MTDSDSQSICSDLNISESEGNTTEIQNPTSQVVEHDGEQSTNESRFELESLDIFSQHSSDKDQGENKDQSEAPSNLRRLFVTEKGSLKWRSDFEGLCHVVEQLQLQPGKWTTPRGQCKQFENSDVVICWYINSGTLTIKGNKAKEIKEKLLYFDSNSSDKVITDSVSSKYSNLHSTLKSQDSNLHISSRNSLLNNETLRSNMYNPSVNPNETNYTHNSEIHEIKSNMECFANSVNRKLKVISNEISSIKEFKAYSILSLEEVVSDLKKEKLVLSNKNDKLEKENKDLCVSLSELRAKVIDLQDEKASLLTAMKLIQREGKDELEENKKRIEALENENNNLRDEKLGFTRVMKRKKKMATISSPEATSSLKVKNQFEVLSSEQEDEEDIYETKVKSSWTFSQKEIAVNNNITSKDPRSQNESTSSQPDSLSNITPTHHTTDKSSSDSPILIIGDSIIKHIDPKKISRKKTIKRTFPGKTAEQIKSEVESMEVEVLPSHIIVHAGTNDLSVQPPHNCVKNIENLALCIKKKFTDSRIAISSITVRNDLDLSKQISTANEELQKMCSKNGFDFIKNNNIDATCLNGGLLHLNSKGSAFLATNFIKFPRGNIPAASEYRQRKRGEDFQGRRTYQNHSPEDLLRLLLLAQRTEY</sequence>
<evidence type="ECO:0000256" key="1">
    <source>
        <dbReference type="SAM" id="Coils"/>
    </source>
</evidence>
<name>A0A6S7HB64_PARCT</name>
<feature type="compositionally biased region" description="Polar residues" evidence="2">
    <location>
        <begin position="1"/>
        <end position="32"/>
    </location>
</feature>